<keyword evidence="2" id="KW-1185">Reference proteome</keyword>
<dbReference type="SUPFAM" id="SSF52172">
    <property type="entry name" value="CheY-like"/>
    <property type="match status" value="1"/>
</dbReference>
<dbReference type="AlphaFoldDB" id="A0A0C2WQ61"/>
<dbReference type="InParanoid" id="A0A0C2WQ61"/>
<dbReference type="EMBL" id="KN818328">
    <property type="protein sequence ID" value="KIL58851.1"/>
    <property type="molecule type" value="Genomic_DNA"/>
</dbReference>
<sequence length="59" mass="6677">MEATELIRSYEKQHALPRTPIIALTAHAITLIGDRLQAGMDDHIKPLMWGDLHTKTEAR</sequence>
<gene>
    <name evidence="1" type="ORF">M378DRAFT_170133</name>
</gene>
<accession>A0A0C2WQ61</accession>
<evidence type="ECO:0000313" key="1">
    <source>
        <dbReference type="EMBL" id="KIL58851.1"/>
    </source>
</evidence>
<dbReference type="InterPro" id="IPR011006">
    <property type="entry name" value="CheY-like_superfamily"/>
</dbReference>
<protein>
    <submittedName>
        <fullName evidence="1">Uncharacterized protein</fullName>
    </submittedName>
</protein>
<dbReference type="HOGENOM" id="CLU_000445_112_3_1"/>
<dbReference type="Proteomes" id="UP000054549">
    <property type="component" value="Unassembled WGS sequence"/>
</dbReference>
<proteinExistence type="predicted"/>
<organism evidence="1 2">
    <name type="scientific">Amanita muscaria (strain Koide BX008)</name>
    <dbReference type="NCBI Taxonomy" id="946122"/>
    <lineage>
        <taxon>Eukaryota</taxon>
        <taxon>Fungi</taxon>
        <taxon>Dikarya</taxon>
        <taxon>Basidiomycota</taxon>
        <taxon>Agaricomycotina</taxon>
        <taxon>Agaricomycetes</taxon>
        <taxon>Agaricomycetidae</taxon>
        <taxon>Agaricales</taxon>
        <taxon>Pluteineae</taxon>
        <taxon>Amanitaceae</taxon>
        <taxon>Amanita</taxon>
    </lineage>
</organism>
<reference evidence="1 2" key="1">
    <citation type="submission" date="2014-04" db="EMBL/GenBank/DDBJ databases">
        <title>Evolutionary Origins and Diversification of the Mycorrhizal Mutualists.</title>
        <authorList>
            <consortium name="DOE Joint Genome Institute"/>
            <consortium name="Mycorrhizal Genomics Consortium"/>
            <person name="Kohler A."/>
            <person name="Kuo A."/>
            <person name="Nagy L.G."/>
            <person name="Floudas D."/>
            <person name="Copeland A."/>
            <person name="Barry K.W."/>
            <person name="Cichocki N."/>
            <person name="Veneault-Fourrey C."/>
            <person name="LaButti K."/>
            <person name="Lindquist E.A."/>
            <person name="Lipzen A."/>
            <person name="Lundell T."/>
            <person name="Morin E."/>
            <person name="Murat C."/>
            <person name="Riley R."/>
            <person name="Ohm R."/>
            <person name="Sun H."/>
            <person name="Tunlid A."/>
            <person name="Henrissat B."/>
            <person name="Grigoriev I.V."/>
            <person name="Hibbett D.S."/>
            <person name="Martin F."/>
        </authorList>
    </citation>
    <scope>NUCLEOTIDE SEQUENCE [LARGE SCALE GENOMIC DNA]</scope>
    <source>
        <strain evidence="1 2">Koide BX008</strain>
    </source>
</reference>
<dbReference type="STRING" id="946122.A0A0C2WQ61"/>
<name>A0A0C2WQ61_AMAMK</name>
<dbReference type="Gene3D" id="3.40.50.2300">
    <property type="match status" value="1"/>
</dbReference>
<evidence type="ECO:0000313" key="2">
    <source>
        <dbReference type="Proteomes" id="UP000054549"/>
    </source>
</evidence>